<evidence type="ECO:0000259" key="2">
    <source>
        <dbReference type="Pfam" id="PF00850"/>
    </source>
</evidence>
<keyword evidence="4" id="KW-1185">Reference proteome</keyword>
<dbReference type="InterPro" id="IPR000286">
    <property type="entry name" value="HDACs"/>
</dbReference>
<evidence type="ECO:0000256" key="1">
    <source>
        <dbReference type="ARBA" id="ARBA00005947"/>
    </source>
</evidence>
<dbReference type="GO" id="GO:0040029">
    <property type="term" value="P:epigenetic regulation of gene expression"/>
    <property type="evidence" value="ECO:0007669"/>
    <property type="project" value="TreeGrafter"/>
</dbReference>
<dbReference type="InterPro" id="IPR023801">
    <property type="entry name" value="His_deacetylse_dom"/>
</dbReference>
<accession>A0A6N9TM81</accession>
<dbReference type="Proteomes" id="UP000469346">
    <property type="component" value="Unassembled WGS sequence"/>
</dbReference>
<dbReference type="Gene3D" id="3.40.800.20">
    <property type="entry name" value="Histone deacetylase domain"/>
    <property type="match status" value="1"/>
</dbReference>
<protein>
    <submittedName>
        <fullName evidence="3">Histone deacetylase</fullName>
    </submittedName>
</protein>
<dbReference type="InterPro" id="IPR037138">
    <property type="entry name" value="His_deacetylse_dom_sf"/>
</dbReference>
<dbReference type="PRINTS" id="PR01270">
    <property type="entry name" value="HDASUPER"/>
</dbReference>
<comment type="similarity">
    <text evidence="1">Belongs to the histone deacetylase family.</text>
</comment>
<dbReference type="GO" id="GO:0004407">
    <property type="term" value="F:histone deacetylase activity"/>
    <property type="evidence" value="ECO:0007669"/>
    <property type="project" value="TreeGrafter"/>
</dbReference>
<dbReference type="AlphaFoldDB" id="A0A6N9TM81"/>
<dbReference type="EMBL" id="JAAGRR010000042">
    <property type="protein sequence ID" value="NDY42229.1"/>
    <property type="molecule type" value="Genomic_DNA"/>
</dbReference>
<gene>
    <name evidence="3" type="ORF">G3N55_05150</name>
</gene>
<reference evidence="3 4" key="1">
    <citation type="submission" date="2020-02" db="EMBL/GenBank/DDBJ databases">
        <title>Comparative genomics of sulfur disproportionating microorganisms.</title>
        <authorList>
            <person name="Ward L.M."/>
            <person name="Bertran E."/>
            <person name="Johnston D.T."/>
        </authorList>
    </citation>
    <scope>NUCLEOTIDE SEQUENCE [LARGE SCALE GENOMIC DNA]</scope>
    <source>
        <strain evidence="3 4">DSM 100025</strain>
    </source>
</reference>
<feature type="domain" description="Histone deacetylase" evidence="2">
    <location>
        <begin position="30"/>
        <end position="319"/>
    </location>
</feature>
<comment type="caution">
    <text evidence="3">The sequence shown here is derived from an EMBL/GenBank/DDBJ whole genome shotgun (WGS) entry which is preliminary data.</text>
</comment>
<sequence>MTTPIPAGQTRRTALVRDERFLGHDPGPGHPESPDRLRVIYRALDEAPPAGECFVLPPREASPDQLAWNHSPEYVERIARAAAAGLPRSLDPDTVVGPGSWEAAVLAVGGVFAAVDALVEGRADTAFALVRPPGHHAEAGHAMGFCLFNNVALGARYARKVHGIDRVLVADWDLHHGNGTQHSFYEDPSVLYFSTHQFPYYPGSGRVEEAGHGEGEGFTVNVPLPPGVGDAGYAAVFDRVLAPAADRFRPGLVLVSAGFDPFIRDPLGGMRVTARGFGALAARVLTLAGRHCGGRVLFCLEGGYDPAGLRDGVRAVLAACAEGPGADPGPAPDPGPEVARVIDRVIEVHRGFQLLG</sequence>
<dbReference type="PANTHER" id="PTHR10625">
    <property type="entry name" value="HISTONE DEACETYLASE HDAC1-RELATED"/>
    <property type="match status" value="1"/>
</dbReference>
<dbReference type="PANTHER" id="PTHR10625:SF10">
    <property type="entry name" value="HISTONE DEACETYLASE HDAC1"/>
    <property type="match status" value="1"/>
</dbReference>
<dbReference type="Pfam" id="PF00850">
    <property type="entry name" value="Hist_deacetyl"/>
    <property type="match status" value="1"/>
</dbReference>
<evidence type="ECO:0000313" key="4">
    <source>
        <dbReference type="Proteomes" id="UP000469346"/>
    </source>
</evidence>
<dbReference type="SUPFAM" id="SSF52768">
    <property type="entry name" value="Arginase/deacetylase"/>
    <property type="match status" value="1"/>
</dbReference>
<dbReference type="CDD" id="cd09992">
    <property type="entry name" value="HDAC_classII"/>
    <property type="match status" value="1"/>
</dbReference>
<dbReference type="RefSeq" id="WP_163298373.1">
    <property type="nucleotide sequence ID" value="NZ_JAAGRR010000042.1"/>
</dbReference>
<evidence type="ECO:0000313" key="3">
    <source>
        <dbReference type="EMBL" id="NDY42229.1"/>
    </source>
</evidence>
<proteinExistence type="inferred from homology"/>
<organism evidence="3 4">
    <name type="scientific">Dissulfurirhabdus thermomarina</name>
    <dbReference type="NCBI Taxonomy" id="1765737"/>
    <lineage>
        <taxon>Bacteria</taxon>
        <taxon>Deltaproteobacteria</taxon>
        <taxon>Dissulfurirhabdaceae</taxon>
        <taxon>Dissulfurirhabdus</taxon>
    </lineage>
</organism>
<name>A0A6N9TM81_DISTH</name>
<dbReference type="InterPro" id="IPR023696">
    <property type="entry name" value="Ureohydrolase_dom_sf"/>
</dbReference>